<sequence length="60" mass="7011">MAKLKGSKNYMQLYRSLRHNDSAFCQEEKSKDSGAQASIRHNHPLQPFQTSNWSFDEPLR</sequence>
<proteinExistence type="predicted"/>
<feature type="region of interest" description="Disordered" evidence="1">
    <location>
        <begin position="25"/>
        <end position="60"/>
    </location>
</feature>
<evidence type="ECO:0000256" key="1">
    <source>
        <dbReference type="SAM" id="MobiDB-lite"/>
    </source>
</evidence>
<protein>
    <submittedName>
        <fullName evidence="2">Uncharacterized protein</fullName>
    </submittedName>
</protein>
<gene>
    <name evidence="2" type="ORF">MANES_08G113200</name>
</gene>
<evidence type="ECO:0000313" key="2">
    <source>
        <dbReference type="EMBL" id="OAY43982.1"/>
    </source>
</evidence>
<dbReference type="EMBL" id="CM004394">
    <property type="protein sequence ID" value="OAY43982.1"/>
    <property type="molecule type" value="Genomic_DNA"/>
</dbReference>
<accession>A0A2C9VFD6</accession>
<name>A0A2C9VFD6_MANES</name>
<reference evidence="2" key="1">
    <citation type="submission" date="2016-02" db="EMBL/GenBank/DDBJ databases">
        <title>WGS assembly of Manihot esculenta.</title>
        <authorList>
            <person name="Bredeson J.V."/>
            <person name="Prochnik S.E."/>
            <person name="Lyons J.B."/>
            <person name="Schmutz J."/>
            <person name="Grimwood J."/>
            <person name="Vrebalov J."/>
            <person name="Bart R.S."/>
            <person name="Amuge T."/>
            <person name="Ferguson M.E."/>
            <person name="Green R."/>
            <person name="Putnam N."/>
            <person name="Stites J."/>
            <person name="Rounsley S."/>
            <person name="Rokhsar D.S."/>
        </authorList>
    </citation>
    <scope>NUCLEOTIDE SEQUENCE [LARGE SCALE GENOMIC DNA]</scope>
    <source>
        <tissue evidence="2">Leaf</tissue>
    </source>
</reference>
<organism evidence="2">
    <name type="scientific">Manihot esculenta</name>
    <name type="common">Cassava</name>
    <name type="synonym">Jatropha manihot</name>
    <dbReference type="NCBI Taxonomy" id="3983"/>
    <lineage>
        <taxon>Eukaryota</taxon>
        <taxon>Viridiplantae</taxon>
        <taxon>Streptophyta</taxon>
        <taxon>Embryophyta</taxon>
        <taxon>Tracheophyta</taxon>
        <taxon>Spermatophyta</taxon>
        <taxon>Magnoliopsida</taxon>
        <taxon>eudicotyledons</taxon>
        <taxon>Gunneridae</taxon>
        <taxon>Pentapetalae</taxon>
        <taxon>rosids</taxon>
        <taxon>fabids</taxon>
        <taxon>Malpighiales</taxon>
        <taxon>Euphorbiaceae</taxon>
        <taxon>Crotonoideae</taxon>
        <taxon>Manihoteae</taxon>
        <taxon>Manihot</taxon>
    </lineage>
</organism>
<dbReference type="AlphaFoldDB" id="A0A2C9VFD6"/>